<protein>
    <recommendedName>
        <fullName evidence="2">TATA element modulatory factor 1 TATA binding domain-containing protein</fullName>
    </recommendedName>
</protein>
<dbReference type="InterPro" id="IPR052602">
    <property type="entry name" value="Growth_transcription_reg"/>
</dbReference>
<accession>A0AAN8MD08</accession>
<feature type="domain" description="TATA element modulatory factor 1 TATA binding" evidence="2">
    <location>
        <begin position="23"/>
        <end position="113"/>
    </location>
</feature>
<evidence type="ECO:0000259" key="2">
    <source>
        <dbReference type="Pfam" id="PF12325"/>
    </source>
</evidence>
<dbReference type="Pfam" id="PF12325">
    <property type="entry name" value="TMF_TATA_bd"/>
    <property type="match status" value="1"/>
</dbReference>
<proteinExistence type="predicted"/>
<reference evidence="3 4" key="1">
    <citation type="submission" date="2021-04" db="EMBL/GenBank/DDBJ databases">
        <authorList>
            <person name="De Guttry C."/>
            <person name="Zahm M."/>
            <person name="Klopp C."/>
            <person name="Cabau C."/>
            <person name="Louis A."/>
            <person name="Berthelot C."/>
            <person name="Parey E."/>
            <person name="Roest Crollius H."/>
            <person name="Montfort J."/>
            <person name="Robinson-Rechavi M."/>
            <person name="Bucao C."/>
            <person name="Bouchez O."/>
            <person name="Gislard M."/>
            <person name="Lluch J."/>
            <person name="Milhes M."/>
            <person name="Lampietro C."/>
            <person name="Lopez Roques C."/>
            <person name="Donnadieu C."/>
            <person name="Braasch I."/>
            <person name="Desvignes T."/>
            <person name="Postlethwait J."/>
            <person name="Bobe J."/>
            <person name="Wedekind C."/>
            <person name="Guiguen Y."/>
        </authorList>
    </citation>
    <scope>NUCLEOTIDE SEQUENCE [LARGE SCALE GENOMIC DNA]</scope>
    <source>
        <strain evidence="3">Cs_M1</strain>
        <tissue evidence="3">Blood</tissue>
    </source>
</reference>
<feature type="compositionally biased region" description="Polar residues" evidence="1">
    <location>
        <begin position="9"/>
        <end position="21"/>
    </location>
</feature>
<dbReference type="InterPro" id="IPR022091">
    <property type="entry name" value="TMF_TATA-bd"/>
</dbReference>
<evidence type="ECO:0000256" key="1">
    <source>
        <dbReference type="SAM" id="MobiDB-lite"/>
    </source>
</evidence>
<dbReference type="EMBL" id="JAGTTL010000006">
    <property type="protein sequence ID" value="KAK6321550.1"/>
    <property type="molecule type" value="Genomic_DNA"/>
</dbReference>
<feature type="region of interest" description="Disordered" evidence="1">
    <location>
        <begin position="1"/>
        <end position="25"/>
    </location>
</feature>
<evidence type="ECO:0000313" key="3">
    <source>
        <dbReference type="EMBL" id="KAK6321550.1"/>
    </source>
</evidence>
<keyword evidence="4" id="KW-1185">Reference proteome</keyword>
<dbReference type="PANTHER" id="PTHR46515">
    <property type="entry name" value="TATA ELEMENT MODULATORY FACTOR TMF1"/>
    <property type="match status" value="1"/>
</dbReference>
<dbReference type="AlphaFoldDB" id="A0AAN8MD08"/>
<name>A0AAN8MD08_9TELE</name>
<organism evidence="3 4">
    <name type="scientific">Coregonus suidteri</name>
    <dbReference type="NCBI Taxonomy" id="861788"/>
    <lineage>
        <taxon>Eukaryota</taxon>
        <taxon>Metazoa</taxon>
        <taxon>Chordata</taxon>
        <taxon>Craniata</taxon>
        <taxon>Vertebrata</taxon>
        <taxon>Euteleostomi</taxon>
        <taxon>Actinopterygii</taxon>
        <taxon>Neopterygii</taxon>
        <taxon>Teleostei</taxon>
        <taxon>Protacanthopterygii</taxon>
        <taxon>Salmoniformes</taxon>
        <taxon>Salmonidae</taxon>
        <taxon>Coregoninae</taxon>
        <taxon>Coregonus</taxon>
    </lineage>
</organism>
<sequence length="118" mass="13711">MRRLGSVEAPTSSRTCSPSLNSERERAQLQLEISSLERTRSSMAEEMVRLTNQIEEMEVSAKENPKLKVQLQELEQRHNTILQMYGEKAEEAEELSLDLEDVKNMYKTQIDKLLKKQK</sequence>
<dbReference type="GO" id="GO:0005794">
    <property type="term" value="C:Golgi apparatus"/>
    <property type="evidence" value="ECO:0007669"/>
    <property type="project" value="TreeGrafter"/>
</dbReference>
<dbReference type="PANTHER" id="PTHR46515:SF1">
    <property type="entry name" value="TATA ELEMENT MODULATORY FACTOR"/>
    <property type="match status" value="1"/>
</dbReference>
<dbReference type="Proteomes" id="UP001356427">
    <property type="component" value="Unassembled WGS sequence"/>
</dbReference>
<gene>
    <name evidence="3" type="ORF">J4Q44_G00085260</name>
</gene>
<comment type="caution">
    <text evidence="3">The sequence shown here is derived from an EMBL/GenBank/DDBJ whole genome shotgun (WGS) entry which is preliminary data.</text>
</comment>
<dbReference type="GO" id="GO:0005783">
    <property type="term" value="C:endoplasmic reticulum"/>
    <property type="evidence" value="ECO:0007669"/>
    <property type="project" value="TreeGrafter"/>
</dbReference>
<evidence type="ECO:0000313" key="4">
    <source>
        <dbReference type="Proteomes" id="UP001356427"/>
    </source>
</evidence>